<reference evidence="2" key="1">
    <citation type="journal article" date="2023" name="G3 (Bethesda)">
        <title>A reference genome for the long-term kleptoplast-retaining sea slug Elysia crispata morphotype clarki.</title>
        <authorList>
            <person name="Eastman K.E."/>
            <person name="Pendleton A.L."/>
            <person name="Shaikh M.A."/>
            <person name="Suttiyut T."/>
            <person name="Ogas R."/>
            <person name="Tomko P."/>
            <person name="Gavelis G."/>
            <person name="Widhalm J.R."/>
            <person name="Wisecaver J.H."/>
        </authorList>
    </citation>
    <scope>NUCLEOTIDE SEQUENCE</scope>
    <source>
        <strain evidence="2">ECLA1</strain>
    </source>
</reference>
<keyword evidence="3" id="KW-1185">Reference proteome</keyword>
<feature type="region of interest" description="Disordered" evidence="1">
    <location>
        <begin position="1"/>
        <end position="81"/>
    </location>
</feature>
<protein>
    <submittedName>
        <fullName evidence="2">Uncharacterized protein</fullName>
    </submittedName>
</protein>
<dbReference type="EMBL" id="JAWDGP010001129">
    <property type="protein sequence ID" value="KAK3794367.1"/>
    <property type="molecule type" value="Genomic_DNA"/>
</dbReference>
<evidence type="ECO:0000313" key="2">
    <source>
        <dbReference type="EMBL" id="KAK3794367.1"/>
    </source>
</evidence>
<comment type="caution">
    <text evidence="2">The sequence shown here is derived from an EMBL/GenBank/DDBJ whole genome shotgun (WGS) entry which is preliminary data.</text>
</comment>
<proteinExistence type="predicted"/>
<organism evidence="2 3">
    <name type="scientific">Elysia crispata</name>
    <name type="common">lettuce slug</name>
    <dbReference type="NCBI Taxonomy" id="231223"/>
    <lineage>
        <taxon>Eukaryota</taxon>
        <taxon>Metazoa</taxon>
        <taxon>Spiralia</taxon>
        <taxon>Lophotrochozoa</taxon>
        <taxon>Mollusca</taxon>
        <taxon>Gastropoda</taxon>
        <taxon>Heterobranchia</taxon>
        <taxon>Euthyneura</taxon>
        <taxon>Panpulmonata</taxon>
        <taxon>Sacoglossa</taxon>
        <taxon>Placobranchoidea</taxon>
        <taxon>Plakobranchidae</taxon>
        <taxon>Elysia</taxon>
    </lineage>
</organism>
<gene>
    <name evidence="2" type="ORF">RRG08_061034</name>
</gene>
<evidence type="ECO:0000256" key="1">
    <source>
        <dbReference type="SAM" id="MobiDB-lite"/>
    </source>
</evidence>
<sequence length="709" mass="80202">MSSNRQATPISSNRQATPISPNRQATPISPNYQVTPISSNRQATPISPNRQATPISPNYQATPISPNYQATPISPNRQVTPISSNRQATPILPNYQATPISPNQYAFFAKILISKQKQYQSESPNRMSPWRMNKTPAQLLVVEWLSVRIGTLSYRGCLSQSFVMLFVVLAGEKCQLVTPSSWQVRSWTNVVTTYETTTPSHAIHDNIIHDKLSRHEPKVRVRDDDGTIIVHSHIWATVSSTCAGVVSHLLLEKSSWNRITPGGKRRYHYYYCDGRRHTLVMHGTKNSYNDNRNRHAYDILATITESHPEQILSQASNNDQLKTIMDSGYPILRSTFARDKDSIVVLQDTMNHLSLQTDGTIKMPPRWHCQKHALGQDAWTIFQLITKGAPDGLRTAVIDDRLYDPRWLTVEFNSADEAFSKARGYMLRCQRMRVKAGTDYHDAIDVIRIGFNIWFVLSPYMNAAGPVPFQTNKDLVAKTIVSLGGTRNKCAHVLEGQSISTFSVEAGVAVDFFIDARLWSKVFSVYSNSRQVLLKFSLFMFEMVFLASNDLSDTIESGSDIRLLIQWVNGDRDRVLNTQRNSVKDTGEVRVTIYGLHKDLSMSLPVQVRVTIYGLHKDLSMSLPVQVRVTIYGLHKDLSMSLTVQVASESTVTWHLEDPESPDLRLSENCDFEYVLVTSDGYMEVAWFNVWTPVRVHQETDVLITWFAG</sequence>
<dbReference type="AlphaFoldDB" id="A0AAE1AWY7"/>
<accession>A0AAE1AWY7</accession>
<dbReference type="Proteomes" id="UP001283361">
    <property type="component" value="Unassembled WGS sequence"/>
</dbReference>
<name>A0AAE1AWY7_9GAST</name>
<evidence type="ECO:0000313" key="3">
    <source>
        <dbReference type="Proteomes" id="UP001283361"/>
    </source>
</evidence>